<accession>R0L3J8</accession>
<sequence>MAAPNAWPGWPCCSKMACLASLCTKSTGFLHSSRIHKAHTTTEHSNSDTISEKQFKPAIVSQVSKLRYWGNGVRAASAQPGYNKECATLRAVAVPAQVELETSVTNKAIKERCASVQAIASSFLQLFCYTTLSVCHPHLHGYHYILTTVIAWNPSTVRFANNNRFAYYVGYSIKEWQVPQVKEGTVLLNLLEFLQQEAMSRLSTSLTSTETEENGKSQAMGRRNSRPKPSAFEWKSYEAPNAFIFVFPKKRINKGKVQKEEALLLELAPFTMELRGCLETEKVEIAFAVSFTFKALKAAEMCPQMTKSSTKTIRDPWGTSCFPVRARGDSHHVILGKPMGYREPSGRG</sequence>
<organism evidence="2 3">
    <name type="scientific">Anas platyrhynchos</name>
    <name type="common">Mallard</name>
    <name type="synonym">Anas boschas</name>
    <dbReference type="NCBI Taxonomy" id="8839"/>
    <lineage>
        <taxon>Eukaryota</taxon>
        <taxon>Metazoa</taxon>
        <taxon>Chordata</taxon>
        <taxon>Craniata</taxon>
        <taxon>Vertebrata</taxon>
        <taxon>Euteleostomi</taxon>
        <taxon>Archelosauria</taxon>
        <taxon>Archosauria</taxon>
        <taxon>Dinosauria</taxon>
        <taxon>Saurischia</taxon>
        <taxon>Theropoda</taxon>
        <taxon>Coelurosauria</taxon>
        <taxon>Aves</taxon>
        <taxon>Neognathae</taxon>
        <taxon>Galloanserae</taxon>
        <taxon>Anseriformes</taxon>
        <taxon>Anatidae</taxon>
        <taxon>Anatinae</taxon>
        <taxon>Anas</taxon>
    </lineage>
</organism>
<dbReference type="EMBL" id="KB744125">
    <property type="protein sequence ID" value="EOA95949.1"/>
    <property type="molecule type" value="Genomic_DNA"/>
</dbReference>
<evidence type="ECO:0000313" key="3">
    <source>
        <dbReference type="Proteomes" id="UP000296049"/>
    </source>
</evidence>
<keyword evidence="3" id="KW-1185">Reference proteome</keyword>
<evidence type="ECO:0000313" key="2">
    <source>
        <dbReference type="EMBL" id="EOA95949.1"/>
    </source>
</evidence>
<name>R0L3J8_ANAPL</name>
<evidence type="ECO:0000256" key="1">
    <source>
        <dbReference type="SAM" id="MobiDB-lite"/>
    </source>
</evidence>
<reference evidence="3" key="1">
    <citation type="journal article" date="2013" name="Nat. Genet.">
        <title>The duck genome and transcriptome provide insight into an avian influenza virus reservoir species.</title>
        <authorList>
            <person name="Huang Y."/>
            <person name="Li Y."/>
            <person name="Burt D.W."/>
            <person name="Chen H."/>
            <person name="Zhang Y."/>
            <person name="Qian W."/>
            <person name="Kim H."/>
            <person name="Gan S."/>
            <person name="Zhao Y."/>
            <person name="Li J."/>
            <person name="Yi K."/>
            <person name="Feng H."/>
            <person name="Zhu P."/>
            <person name="Li B."/>
            <person name="Liu Q."/>
            <person name="Fairley S."/>
            <person name="Magor K.E."/>
            <person name="Du Z."/>
            <person name="Hu X."/>
            <person name="Goodman L."/>
            <person name="Tafer H."/>
            <person name="Vignal A."/>
            <person name="Lee T."/>
            <person name="Kim K.W."/>
            <person name="Sheng Z."/>
            <person name="An Y."/>
            <person name="Searle S."/>
            <person name="Herrero J."/>
            <person name="Groenen M.A."/>
            <person name="Crooijmans R.P."/>
            <person name="Faraut T."/>
            <person name="Cai Q."/>
            <person name="Webster R.G."/>
            <person name="Aldridge J.R."/>
            <person name="Warren W.C."/>
            <person name="Bartschat S."/>
            <person name="Kehr S."/>
            <person name="Marz M."/>
            <person name="Stadler P.F."/>
            <person name="Smith J."/>
            <person name="Kraus R.H."/>
            <person name="Zhao Y."/>
            <person name="Ren L."/>
            <person name="Fei J."/>
            <person name="Morisson M."/>
            <person name="Kaiser P."/>
            <person name="Griffin D.K."/>
            <person name="Rao M."/>
            <person name="Pitel F."/>
            <person name="Wang J."/>
            <person name="Li N."/>
        </authorList>
    </citation>
    <scope>NUCLEOTIDE SEQUENCE [LARGE SCALE GENOMIC DNA]</scope>
</reference>
<proteinExistence type="predicted"/>
<protein>
    <submittedName>
        <fullName evidence="2">Uncharacterized protein</fullName>
    </submittedName>
</protein>
<feature type="region of interest" description="Disordered" evidence="1">
    <location>
        <begin position="204"/>
        <end position="228"/>
    </location>
</feature>
<dbReference type="Proteomes" id="UP000296049">
    <property type="component" value="Unassembled WGS sequence"/>
</dbReference>
<gene>
    <name evidence="2" type="ORF">Anapl_16719</name>
</gene>
<dbReference type="AlphaFoldDB" id="R0L3J8"/>